<dbReference type="GO" id="GO:0016758">
    <property type="term" value="F:hexosyltransferase activity"/>
    <property type="evidence" value="ECO:0007669"/>
    <property type="project" value="TreeGrafter"/>
</dbReference>
<dbReference type="CDD" id="cd03801">
    <property type="entry name" value="GT4_PimA-like"/>
    <property type="match status" value="1"/>
</dbReference>
<feature type="domain" description="Glycosyltransferase subfamily 4-like N-terminal" evidence="2">
    <location>
        <begin position="25"/>
        <end position="188"/>
    </location>
</feature>
<organism evidence="3 4">
    <name type="scientific">Candidatus Vogelbacteria bacterium RIFOXYD1_FULL_46_19</name>
    <dbReference type="NCBI Taxonomy" id="1802439"/>
    <lineage>
        <taxon>Bacteria</taxon>
        <taxon>Candidatus Vogeliibacteriota</taxon>
    </lineage>
</organism>
<feature type="domain" description="Glycosyl transferase family 1" evidence="1">
    <location>
        <begin position="198"/>
        <end position="346"/>
    </location>
</feature>
<proteinExistence type="predicted"/>
<evidence type="ECO:0000259" key="1">
    <source>
        <dbReference type="Pfam" id="PF00534"/>
    </source>
</evidence>
<comment type="caution">
    <text evidence="3">The sequence shown here is derived from an EMBL/GenBank/DDBJ whole genome shotgun (WGS) entry which is preliminary data.</text>
</comment>
<dbReference type="STRING" id="1802439.A2589_02335"/>
<dbReference type="PANTHER" id="PTHR45947:SF3">
    <property type="entry name" value="SULFOQUINOVOSYL TRANSFERASE SQD2"/>
    <property type="match status" value="1"/>
</dbReference>
<dbReference type="InterPro" id="IPR028098">
    <property type="entry name" value="Glyco_trans_4-like_N"/>
</dbReference>
<dbReference type="Pfam" id="PF00534">
    <property type="entry name" value="Glycos_transf_1"/>
    <property type="match status" value="1"/>
</dbReference>
<evidence type="ECO:0000313" key="3">
    <source>
        <dbReference type="EMBL" id="OHA59672.1"/>
    </source>
</evidence>
<protein>
    <recommendedName>
        <fullName evidence="5">Glycosyl transferase family 1 domain-containing protein</fullName>
    </recommendedName>
</protein>
<dbReference type="Gene3D" id="3.40.50.2000">
    <property type="entry name" value="Glycogen Phosphorylase B"/>
    <property type="match status" value="2"/>
</dbReference>
<dbReference type="InterPro" id="IPR050194">
    <property type="entry name" value="Glycosyltransferase_grp1"/>
</dbReference>
<dbReference type="EMBL" id="MHTK01000006">
    <property type="protein sequence ID" value="OHA59672.1"/>
    <property type="molecule type" value="Genomic_DNA"/>
</dbReference>
<sequence>MLKSSMAEVKRQRILIFSTAYLPLVGGAEVAVKEITDRLTEYDFDVLTARLDRKLPRREQVGRATVYRLGWGLPVDKLWLAWGGAFLATRLHSRKPYNGVWAIMASFGGLAAARFKVRFPRVPYLLTLQEGDDLAEVERKVRVIKRWWSSIFTQANNIQCISTYLAVWARRMGATGEVVVIPNGVDLNKFTRDERGGNPTETGKKIVTASRLVHKNGLDLVIKALPLLPADVTFHIAGVGPEENKLKALADELGVARRVVWQGLVSQADLPAFLQSGEVFIRPSRTEGLGNAFLEAMAVGVPVVGTLVGGIPDFLTDRVTGFAVEPDSPASIATALSFVLDDKNKEQVGPIIHQARQLIEKKYSWETIVKDMSLIFHTFFSR</sequence>
<dbReference type="AlphaFoldDB" id="A0A1G2QI19"/>
<evidence type="ECO:0000259" key="2">
    <source>
        <dbReference type="Pfam" id="PF13439"/>
    </source>
</evidence>
<dbReference type="InterPro" id="IPR001296">
    <property type="entry name" value="Glyco_trans_1"/>
</dbReference>
<reference evidence="3 4" key="1">
    <citation type="journal article" date="2016" name="Nat. Commun.">
        <title>Thousands of microbial genomes shed light on interconnected biogeochemical processes in an aquifer system.</title>
        <authorList>
            <person name="Anantharaman K."/>
            <person name="Brown C.T."/>
            <person name="Hug L.A."/>
            <person name="Sharon I."/>
            <person name="Castelle C.J."/>
            <person name="Probst A.J."/>
            <person name="Thomas B.C."/>
            <person name="Singh A."/>
            <person name="Wilkins M.J."/>
            <person name="Karaoz U."/>
            <person name="Brodie E.L."/>
            <person name="Williams K.H."/>
            <person name="Hubbard S.S."/>
            <person name="Banfield J.F."/>
        </authorList>
    </citation>
    <scope>NUCLEOTIDE SEQUENCE [LARGE SCALE GENOMIC DNA]</scope>
</reference>
<dbReference type="Pfam" id="PF13439">
    <property type="entry name" value="Glyco_transf_4"/>
    <property type="match status" value="1"/>
</dbReference>
<accession>A0A1G2QI19</accession>
<name>A0A1G2QI19_9BACT</name>
<gene>
    <name evidence="3" type="ORF">A2589_02335</name>
</gene>
<evidence type="ECO:0008006" key="5">
    <source>
        <dbReference type="Google" id="ProtNLM"/>
    </source>
</evidence>
<evidence type="ECO:0000313" key="4">
    <source>
        <dbReference type="Proteomes" id="UP000177838"/>
    </source>
</evidence>
<dbReference type="PANTHER" id="PTHR45947">
    <property type="entry name" value="SULFOQUINOVOSYL TRANSFERASE SQD2"/>
    <property type="match status" value="1"/>
</dbReference>
<dbReference type="SUPFAM" id="SSF53756">
    <property type="entry name" value="UDP-Glycosyltransferase/glycogen phosphorylase"/>
    <property type="match status" value="1"/>
</dbReference>
<dbReference type="Proteomes" id="UP000177838">
    <property type="component" value="Unassembled WGS sequence"/>
</dbReference>